<sequence length="382" mass="43488">MMRFLLSVLFLIIFIFNAVGQTLDSTATDSVPAKIPRQLVPFPVIGNAPETGFQYGFGVIYTFYLYPDVKTTRSSYLYSFNMWTVKKQTQLILQGSVWTKNNMWNLTGVGSYTNYPIYFYGLGNDTKEADKDLITSTRYRFMMLAKHKIIDKLYAGMGLWYQNDTFVDDDSTGIYTTGDYYGKDAGNSLLIGYGGAYDTRDVENSSTKGTFIQLVGWTSLGVSGYKFSMINLDARQFYSIDKTKVAGAQFLYQTTRGSTAPFYYLPYIGGDTNMRGYYVGRYRDENMMVLQGEFRYRPWGKRKDQGWFSLSRLSFAGFLGTGLVFESGDFNFGDFKPNYGGGFRYMFEPTSRMTLRFDYGVGSKNAGEKRSTGFYISLNEAF</sequence>
<dbReference type="AlphaFoldDB" id="H8KTH6"/>
<feature type="chain" id="PRO_5003613394" description="Outer membrane protein/protective antigen OMA87" evidence="1">
    <location>
        <begin position="21"/>
        <end position="382"/>
    </location>
</feature>
<evidence type="ECO:0000313" key="2">
    <source>
        <dbReference type="EMBL" id="AFD06434.1"/>
    </source>
</evidence>
<proteinExistence type="predicted"/>
<name>H8KTH6_SOLCM</name>
<dbReference type="eggNOG" id="COG4775">
    <property type="taxonomic scope" value="Bacteria"/>
</dbReference>
<evidence type="ECO:0000256" key="1">
    <source>
        <dbReference type="SAM" id="SignalP"/>
    </source>
</evidence>
<dbReference type="RefSeq" id="WP_014679661.1">
    <property type="nucleotide sequence ID" value="NC_017770.1"/>
</dbReference>
<evidence type="ECO:0000313" key="3">
    <source>
        <dbReference type="Proteomes" id="UP000007590"/>
    </source>
</evidence>
<gene>
    <name evidence="2" type="ordered locus">Solca_1348</name>
</gene>
<feature type="signal peptide" evidence="1">
    <location>
        <begin position="1"/>
        <end position="20"/>
    </location>
</feature>
<protein>
    <recommendedName>
        <fullName evidence="4">Outer membrane protein/protective antigen OMA87</fullName>
    </recommendedName>
</protein>
<organism evidence="2 3">
    <name type="scientific">Solitalea canadensis (strain ATCC 29591 / DSM 3403 / JCM 21819 / LMG 8368 / NBRC 15130 / NCIMB 12057 / USAM 9D)</name>
    <name type="common">Flexibacter canadensis</name>
    <dbReference type="NCBI Taxonomy" id="929556"/>
    <lineage>
        <taxon>Bacteria</taxon>
        <taxon>Pseudomonadati</taxon>
        <taxon>Bacteroidota</taxon>
        <taxon>Sphingobacteriia</taxon>
        <taxon>Sphingobacteriales</taxon>
        <taxon>Sphingobacteriaceae</taxon>
        <taxon>Solitalea</taxon>
    </lineage>
</organism>
<keyword evidence="1" id="KW-0732">Signal</keyword>
<dbReference type="Gene3D" id="2.40.160.50">
    <property type="entry name" value="membrane protein fhac: a member of the omp85/tpsb transporter family"/>
    <property type="match status" value="1"/>
</dbReference>
<dbReference type="Proteomes" id="UP000007590">
    <property type="component" value="Chromosome"/>
</dbReference>
<dbReference type="KEGG" id="scn:Solca_1348"/>
<accession>H8KTH6</accession>
<keyword evidence="3" id="KW-1185">Reference proteome</keyword>
<dbReference type="STRING" id="929556.Solca_1348"/>
<dbReference type="EMBL" id="CP003349">
    <property type="protein sequence ID" value="AFD06434.1"/>
    <property type="molecule type" value="Genomic_DNA"/>
</dbReference>
<reference evidence="2" key="1">
    <citation type="submission" date="2012-02" db="EMBL/GenBank/DDBJ databases">
        <title>The complete genome of Solitalea canadensis DSM 3403.</title>
        <authorList>
            <consortium name="US DOE Joint Genome Institute (JGI-PGF)"/>
            <person name="Lucas S."/>
            <person name="Copeland A."/>
            <person name="Lapidus A."/>
            <person name="Glavina del Rio T."/>
            <person name="Dalin E."/>
            <person name="Tice H."/>
            <person name="Bruce D."/>
            <person name="Goodwin L."/>
            <person name="Pitluck S."/>
            <person name="Peters L."/>
            <person name="Ovchinnikova G."/>
            <person name="Lu M."/>
            <person name="Kyrpides N."/>
            <person name="Mavromatis K."/>
            <person name="Ivanova N."/>
            <person name="Brettin T."/>
            <person name="Detter J.C."/>
            <person name="Han C."/>
            <person name="Larimer F."/>
            <person name="Land M."/>
            <person name="Hauser L."/>
            <person name="Markowitz V."/>
            <person name="Cheng J.-F."/>
            <person name="Hugenholtz P."/>
            <person name="Woyke T."/>
            <person name="Wu D."/>
            <person name="Spring S."/>
            <person name="Schroeder M."/>
            <person name="Kopitz M."/>
            <person name="Brambilla E."/>
            <person name="Klenk H.-P."/>
            <person name="Eisen J.A."/>
        </authorList>
    </citation>
    <scope>NUCLEOTIDE SEQUENCE</scope>
    <source>
        <strain evidence="2">DSM 3403</strain>
    </source>
</reference>
<evidence type="ECO:0008006" key="4">
    <source>
        <dbReference type="Google" id="ProtNLM"/>
    </source>
</evidence>
<dbReference type="OrthoDB" id="9771071at2"/>
<dbReference type="HOGENOM" id="CLU_046092_0_0_10"/>